<name>A0A8D3CCQ0_SCOMX</name>
<dbReference type="AlphaFoldDB" id="A0A8D3CCQ0"/>
<reference evidence="1" key="1">
    <citation type="submission" date="2023-05" db="EMBL/GenBank/DDBJ databases">
        <title>High-quality long-read genome of Scophthalmus maximus.</title>
        <authorList>
            <person name="Lien S."/>
            <person name="Martinez P."/>
        </authorList>
    </citation>
    <scope>NUCLEOTIDE SEQUENCE [LARGE SCALE GENOMIC DNA]</scope>
</reference>
<evidence type="ECO:0000313" key="2">
    <source>
        <dbReference type="Proteomes" id="UP000694558"/>
    </source>
</evidence>
<protein>
    <submittedName>
        <fullName evidence="1">Uncharacterized protein</fullName>
    </submittedName>
</protein>
<proteinExistence type="predicted"/>
<sequence>MQKESTLDVLPQKPLRFEHLKIIVLRVTFFWVEITKSITR</sequence>
<dbReference type="Proteomes" id="UP000694558">
    <property type="component" value="Chromosome 3"/>
</dbReference>
<organism evidence="1 2">
    <name type="scientific">Scophthalmus maximus</name>
    <name type="common">Turbot</name>
    <name type="synonym">Psetta maxima</name>
    <dbReference type="NCBI Taxonomy" id="52904"/>
    <lineage>
        <taxon>Eukaryota</taxon>
        <taxon>Metazoa</taxon>
        <taxon>Chordata</taxon>
        <taxon>Craniata</taxon>
        <taxon>Vertebrata</taxon>
        <taxon>Euteleostomi</taxon>
        <taxon>Actinopterygii</taxon>
        <taxon>Neopterygii</taxon>
        <taxon>Teleostei</taxon>
        <taxon>Neoteleostei</taxon>
        <taxon>Acanthomorphata</taxon>
        <taxon>Carangaria</taxon>
        <taxon>Pleuronectiformes</taxon>
        <taxon>Pleuronectoidei</taxon>
        <taxon>Scophthalmidae</taxon>
        <taxon>Scophthalmus</taxon>
    </lineage>
</organism>
<accession>A0A8D3CCQ0</accession>
<dbReference type="Ensembl" id="ENSSMAT00000048126.1">
    <property type="protein sequence ID" value="ENSSMAP00000045058.1"/>
    <property type="gene ID" value="ENSSMAG00000035367.1"/>
</dbReference>
<evidence type="ECO:0000313" key="1">
    <source>
        <dbReference type="Ensembl" id="ENSSMAP00000045058.1"/>
    </source>
</evidence>
<reference evidence="1" key="2">
    <citation type="submission" date="2025-08" db="UniProtKB">
        <authorList>
            <consortium name="Ensembl"/>
        </authorList>
    </citation>
    <scope>IDENTIFICATION</scope>
</reference>